<dbReference type="Pfam" id="PF00356">
    <property type="entry name" value="LacI"/>
    <property type="match status" value="1"/>
</dbReference>
<keyword evidence="2" id="KW-0238">DNA-binding</keyword>
<organism evidence="5 6">
    <name type="scientific">Alloyangia pacifica</name>
    <dbReference type="NCBI Taxonomy" id="311180"/>
    <lineage>
        <taxon>Bacteria</taxon>
        <taxon>Pseudomonadati</taxon>
        <taxon>Pseudomonadota</taxon>
        <taxon>Alphaproteobacteria</taxon>
        <taxon>Rhodobacterales</taxon>
        <taxon>Roseobacteraceae</taxon>
        <taxon>Alloyangia</taxon>
    </lineage>
</organism>
<dbReference type="CDD" id="cd01392">
    <property type="entry name" value="HTH_LacI"/>
    <property type="match status" value="1"/>
</dbReference>
<evidence type="ECO:0000313" key="6">
    <source>
        <dbReference type="Proteomes" id="UP000199392"/>
    </source>
</evidence>
<dbReference type="InterPro" id="IPR046335">
    <property type="entry name" value="LacI/GalR-like_sensor"/>
</dbReference>
<dbReference type="AlphaFoldDB" id="A0A1I6UK15"/>
<dbReference type="PANTHER" id="PTHR30146">
    <property type="entry name" value="LACI-RELATED TRANSCRIPTIONAL REPRESSOR"/>
    <property type="match status" value="1"/>
</dbReference>
<evidence type="ECO:0000313" key="5">
    <source>
        <dbReference type="EMBL" id="SFT01792.1"/>
    </source>
</evidence>
<dbReference type="PROSITE" id="PS50932">
    <property type="entry name" value="HTH_LACI_2"/>
    <property type="match status" value="1"/>
</dbReference>
<dbReference type="Gene3D" id="3.40.50.2300">
    <property type="match status" value="2"/>
</dbReference>
<keyword evidence="6" id="KW-1185">Reference proteome</keyword>
<dbReference type="OrthoDB" id="9805705at2"/>
<dbReference type="Pfam" id="PF13377">
    <property type="entry name" value="Peripla_BP_3"/>
    <property type="match status" value="1"/>
</dbReference>
<dbReference type="GO" id="GO:0000976">
    <property type="term" value="F:transcription cis-regulatory region binding"/>
    <property type="evidence" value="ECO:0007669"/>
    <property type="project" value="TreeGrafter"/>
</dbReference>
<dbReference type="PANTHER" id="PTHR30146:SF109">
    <property type="entry name" value="HTH-TYPE TRANSCRIPTIONAL REGULATOR GALS"/>
    <property type="match status" value="1"/>
</dbReference>
<dbReference type="SUPFAM" id="SSF47413">
    <property type="entry name" value="lambda repressor-like DNA-binding domains"/>
    <property type="match status" value="1"/>
</dbReference>
<feature type="domain" description="HTH lacI-type" evidence="4">
    <location>
        <begin position="7"/>
        <end position="61"/>
    </location>
</feature>
<evidence type="ECO:0000256" key="3">
    <source>
        <dbReference type="ARBA" id="ARBA00023163"/>
    </source>
</evidence>
<dbReference type="CDD" id="cd06267">
    <property type="entry name" value="PBP1_LacI_sugar_binding-like"/>
    <property type="match status" value="1"/>
</dbReference>
<dbReference type="InterPro" id="IPR000843">
    <property type="entry name" value="HTH_LacI"/>
</dbReference>
<dbReference type="GO" id="GO:0003700">
    <property type="term" value="F:DNA-binding transcription factor activity"/>
    <property type="evidence" value="ECO:0007669"/>
    <property type="project" value="TreeGrafter"/>
</dbReference>
<dbReference type="InterPro" id="IPR028082">
    <property type="entry name" value="Peripla_BP_I"/>
</dbReference>
<keyword evidence="3" id="KW-0804">Transcription</keyword>
<protein>
    <submittedName>
        <fullName evidence="5">Transcriptional regulator, LacI family</fullName>
    </submittedName>
</protein>
<dbReference type="EMBL" id="FOZW01000008">
    <property type="protein sequence ID" value="SFT01792.1"/>
    <property type="molecule type" value="Genomic_DNA"/>
</dbReference>
<dbReference type="STRING" id="311180.SAMN04488050_108103"/>
<accession>A0A1I6UK15</accession>
<name>A0A1I6UK15_9RHOB</name>
<proteinExistence type="predicted"/>
<dbReference type="SMART" id="SM00354">
    <property type="entry name" value="HTH_LACI"/>
    <property type="match status" value="1"/>
</dbReference>
<evidence type="ECO:0000256" key="1">
    <source>
        <dbReference type="ARBA" id="ARBA00023015"/>
    </source>
</evidence>
<dbReference type="InterPro" id="IPR010982">
    <property type="entry name" value="Lambda_DNA-bd_dom_sf"/>
</dbReference>
<evidence type="ECO:0000256" key="2">
    <source>
        <dbReference type="ARBA" id="ARBA00023125"/>
    </source>
</evidence>
<evidence type="ECO:0000259" key="4">
    <source>
        <dbReference type="PROSITE" id="PS50932"/>
    </source>
</evidence>
<dbReference type="Proteomes" id="UP000199392">
    <property type="component" value="Unassembled WGS sequence"/>
</dbReference>
<reference evidence="6" key="1">
    <citation type="submission" date="2016-10" db="EMBL/GenBank/DDBJ databases">
        <authorList>
            <person name="Varghese N."/>
            <person name="Submissions S."/>
        </authorList>
    </citation>
    <scope>NUCLEOTIDE SEQUENCE [LARGE SCALE GENOMIC DNA]</scope>
    <source>
        <strain evidence="6">DSM 26894</strain>
    </source>
</reference>
<dbReference type="Gene3D" id="1.10.260.40">
    <property type="entry name" value="lambda repressor-like DNA-binding domains"/>
    <property type="match status" value="1"/>
</dbReference>
<dbReference type="SUPFAM" id="SSF53822">
    <property type="entry name" value="Periplasmic binding protein-like I"/>
    <property type="match status" value="1"/>
</dbReference>
<gene>
    <name evidence="5" type="ORF">SAMN04488050_108103</name>
</gene>
<sequence>MEEERPRTMEDFARACGVSRPTLSKFFEDPESVKPSTRALIEAKLEETDYQPNLYARNLNRKRTRTIGIIVPAITDPFYAQLVTRLELLLRAEGYWPLTISPHGQPELEVEALRTLQSLRVGGALIAPLGFASDTEAMQRFVEATPCIFLDNAIGGMASFVGNDNRQSIDTMVDYLCRSGEPPVYFNTPPVNPGTRERCAAYLTAMREHGATPLVIESETDTPWDLERVGFERMKALIAAGLPGRTLLCANDRLAFGVISAAHEEGLKVGHGAEFDLRVAGHDDHPLSRYSAPSLTTMAQDYEGIARTAGAQLLAQLSGEAQRGSVSSTLLPAKLVMRASA</sequence>
<keyword evidence="1" id="KW-0805">Transcription regulation</keyword>